<dbReference type="PANTHER" id="PTHR19338:SF73">
    <property type="entry name" value="DISEASE RESISTANCE PROTEIN RGA2-LIKE"/>
    <property type="match status" value="1"/>
</dbReference>
<dbReference type="Pfam" id="PF00931">
    <property type="entry name" value="NB-ARC"/>
    <property type="match status" value="1"/>
</dbReference>
<organism evidence="2 3">
    <name type="scientific">Solanum commersonii</name>
    <name type="common">Commerson's wild potato</name>
    <name type="synonym">Commerson's nightshade</name>
    <dbReference type="NCBI Taxonomy" id="4109"/>
    <lineage>
        <taxon>Eukaryota</taxon>
        <taxon>Viridiplantae</taxon>
        <taxon>Streptophyta</taxon>
        <taxon>Embryophyta</taxon>
        <taxon>Tracheophyta</taxon>
        <taxon>Spermatophyta</taxon>
        <taxon>Magnoliopsida</taxon>
        <taxon>eudicotyledons</taxon>
        <taxon>Gunneridae</taxon>
        <taxon>Pentapetalae</taxon>
        <taxon>asterids</taxon>
        <taxon>lamiids</taxon>
        <taxon>Solanales</taxon>
        <taxon>Solanaceae</taxon>
        <taxon>Solanoideae</taxon>
        <taxon>Solaneae</taxon>
        <taxon>Solanum</taxon>
    </lineage>
</organism>
<keyword evidence="3" id="KW-1185">Reference proteome</keyword>
<evidence type="ECO:0000259" key="1">
    <source>
        <dbReference type="Pfam" id="PF00931"/>
    </source>
</evidence>
<dbReference type="Gene3D" id="3.40.50.300">
    <property type="entry name" value="P-loop containing nucleotide triphosphate hydrolases"/>
    <property type="match status" value="2"/>
</dbReference>
<comment type="caution">
    <text evidence="2">The sequence shown here is derived from an EMBL/GenBank/DDBJ whole genome shotgun (WGS) entry which is preliminary data.</text>
</comment>
<sequence length="104" mass="11873">MMVGYENEFEMMQDQIAGGAREVVVVSIVGMEGDEKTTLASKIYTDSFIMSPSFFDEEQDDGQLEDRLQKLLKGRRYLVVIDDIWTAKAWVDMKKCFLDCNNGS</sequence>
<name>A0A9J5W2W8_SOLCO</name>
<dbReference type="AlphaFoldDB" id="A0A9J5W2W8"/>
<proteinExistence type="predicted"/>
<dbReference type="EMBL" id="JACXVP010000012">
    <property type="protein sequence ID" value="KAG5569845.1"/>
    <property type="molecule type" value="Genomic_DNA"/>
</dbReference>
<evidence type="ECO:0000313" key="2">
    <source>
        <dbReference type="EMBL" id="KAG5569845.1"/>
    </source>
</evidence>
<dbReference type="InterPro" id="IPR027417">
    <property type="entry name" value="P-loop_NTPase"/>
</dbReference>
<gene>
    <name evidence="2" type="ORF">H5410_059611</name>
</gene>
<accession>A0A9J5W2W8</accession>
<dbReference type="PANTHER" id="PTHR19338">
    <property type="entry name" value="TRANSLOCASE OF INNER MITOCHONDRIAL MEMBRANE 13 HOMOLOG"/>
    <property type="match status" value="1"/>
</dbReference>
<dbReference type="InterPro" id="IPR002182">
    <property type="entry name" value="NB-ARC"/>
</dbReference>
<evidence type="ECO:0000313" key="3">
    <source>
        <dbReference type="Proteomes" id="UP000824120"/>
    </source>
</evidence>
<dbReference type="SUPFAM" id="SSF52540">
    <property type="entry name" value="P-loop containing nucleoside triphosphate hydrolases"/>
    <property type="match status" value="1"/>
</dbReference>
<protein>
    <recommendedName>
        <fullName evidence="1">NB-ARC domain-containing protein</fullName>
    </recommendedName>
</protein>
<feature type="domain" description="NB-ARC" evidence="1">
    <location>
        <begin position="57"/>
        <end position="103"/>
    </location>
</feature>
<reference evidence="2 3" key="1">
    <citation type="submission" date="2020-09" db="EMBL/GenBank/DDBJ databases">
        <title>De no assembly of potato wild relative species, Solanum commersonii.</title>
        <authorList>
            <person name="Cho K."/>
        </authorList>
    </citation>
    <scope>NUCLEOTIDE SEQUENCE [LARGE SCALE GENOMIC DNA]</scope>
    <source>
        <strain evidence="2">LZ3.2</strain>
        <tissue evidence="2">Leaf</tissue>
    </source>
</reference>
<dbReference type="GO" id="GO:0043531">
    <property type="term" value="F:ADP binding"/>
    <property type="evidence" value="ECO:0007669"/>
    <property type="project" value="InterPro"/>
</dbReference>
<dbReference type="Proteomes" id="UP000824120">
    <property type="component" value="Chromosome 12"/>
</dbReference>
<dbReference type="OrthoDB" id="1302586at2759"/>